<evidence type="ECO:0000256" key="2">
    <source>
        <dbReference type="ARBA" id="ARBA00022723"/>
    </source>
</evidence>
<dbReference type="InterPro" id="IPR058240">
    <property type="entry name" value="rSAM_sf"/>
</dbReference>
<keyword evidence="2" id="KW-0479">Metal-binding</keyword>
<evidence type="ECO:0000256" key="4">
    <source>
        <dbReference type="ARBA" id="ARBA00023014"/>
    </source>
</evidence>
<dbReference type="CDD" id="cd01335">
    <property type="entry name" value="Radical_SAM"/>
    <property type="match status" value="1"/>
</dbReference>
<dbReference type="Proteomes" id="UP000070659">
    <property type="component" value="Unassembled WGS sequence"/>
</dbReference>
<dbReference type="GO" id="GO:0051536">
    <property type="term" value="F:iron-sulfur cluster binding"/>
    <property type="evidence" value="ECO:0007669"/>
    <property type="project" value="UniProtKB-KW"/>
</dbReference>
<dbReference type="Pfam" id="PF04055">
    <property type="entry name" value="Radical_SAM"/>
    <property type="match status" value="1"/>
</dbReference>
<keyword evidence="3" id="KW-0408">Iron</keyword>
<organism evidence="6 7">
    <name type="scientific">Carbonactinospora thermoautotrophica</name>
    <dbReference type="NCBI Taxonomy" id="1469144"/>
    <lineage>
        <taxon>Bacteria</taxon>
        <taxon>Bacillati</taxon>
        <taxon>Actinomycetota</taxon>
        <taxon>Actinomycetes</taxon>
        <taxon>Kitasatosporales</taxon>
        <taxon>Carbonactinosporaceae</taxon>
        <taxon>Carbonactinospora</taxon>
    </lineage>
</organism>
<keyword evidence="4" id="KW-0411">Iron-sulfur</keyword>
<dbReference type="AlphaFoldDB" id="A0A132MJ04"/>
<evidence type="ECO:0000256" key="3">
    <source>
        <dbReference type="ARBA" id="ARBA00023004"/>
    </source>
</evidence>
<reference evidence="6 7" key="1">
    <citation type="submission" date="2015-02" db="EMBL/GenBank/DDBJ databases">
        <title>Physiological reanalysis, assessment of diazotrophy, and genome sequences of multiple isolates of Streptomyces thermoautotrophicus.</title>
        <authorList>
            <person name="MacKellar D.C."/>
            <person name="Lieber L."/>
            <person name="Norman J."/>
            <person name="Bolger A."/>
            <person name="Tobin C."/>
            <person name="Murray J.W."/>
            <person name="Prell J."/>
        </authorList>
    </citation>
    <scope>NUCLEOTIDE SEQUENCE [LARGE SCALE GENOMIC DNA]</scope>
    <source>
        <strain evidence="6 7">UBT1</strain>
    </source>
</reference>
<dbReference type="PROSITE" id="PS51918">
    <property type="entry name" value="RADICAL_SAM"/>
    <property type="match status" value="1"/>
</dbReference>
<dbReference type="PANTHER" id="PTHR11228:SF7">
    <property type="entry name" value="PQQA PEPTIDE CYCLASE"/>
    <property type="match status" value="1"/>
</dbReference>
<dbReference type="SFLD" id="SFLDS00029">
    <property type="entry name" value="Radical_SAM"/>
    <property type="match status" value="1"/>
</dbReference>
<comment type="caution">
    <text evidence="6">The sequence shown here is derived from an EMBL/GenBank/DDBJ whole genome shotgun (WGS) entry which is preliminary data.</text>
</comment>
<dbReference type="InterPro" id="IPR007197">
    <property type="entry name" value="rSAM"/>
</dbReference>
<dbReference type="SFLD" id="SFLDG01386">
    <property type="entry name" value="main_SPASM_domain-containing"/>
    <property type="match status" value="1"/>
</dbReference>
<feature type="domain" description="Radical SAM core" evidence="5">
    <location>
        <begin position="56"/>
        <end position="268"/>
    </location>
</feature>
<dbReference type="GO" id="GO:0046872">
    <property type="term" value="F:metal ion binding"/>
    <property type="evidence" value="ECO:0007669"/>
    <property type="project" value="UniProtKB-KW"/>
</dbReference>
<dbReference type="GO" id="GO:0003824">
    <property type="term" value="F:catalytic activity"/>
    <property type="evidence" value="ECO:0007669"/>
    <property type="project" value="InterPro"/>
</dbReference>
<sequence length="315" mass="33343">MKRVFAAATVGGRPVVHDPATGLTHLSPLRVHAGRHVLEEDAVACWPSISPADLDVAVPVSVCWSPIVRCNLACPHCLDDKSVPEAGTGERMRIAGILAASGVLGVDISGGEPLLLRDLPDLARRLASGGIAVSTTTNGWHLARRASELVGAVDAIRVSLDGPDPARHDAWRGRDSFARAVDGIRAAVEAGLRIQIQTVLMRSTWDSAQEMVDLAATLGAGGVTFLQMLPLGEGAALAREQMLTDAEAATTIAALRIPPGVSVRLRTREAAEGFTVVRADGQAWRNTDRAHRIAAFRPLHRPADLYLSGRRDGSA</sequence>
<keyword evidence="1" id="KW-0949">S-adenosyl-L-methionine</keyword>
<gene>
    <name evidence="6" type="ORF">TH66_19895</name>
</gene>
<accession>A0A132MJ04</accession>
<dbReference type="RefSeq" id="WP_067071426.1">
    <property type="nucleotide sequence ID" value="NZ_JYIJ01000019.1"/>
</dbReference>
<dbReference type="PATRIC" id="fig|1469144.8.peg.582"/>
<evidence type="ECO:0000259" key="5">
    <source>
        <dbReference type="PROSITE" id="PS51918"/>
    </source>
</evidence>
<evidence type="ECO:0000313" key="6">
    <source>
        <dbReference type="EMBL" id="KWW97745.1"/>
    </source>
</evidence>
<evidence type="ECO:0000313" key="7">
    <source>
        <dbReference type="Proteomes" id="UP000070659"/>
    </source>
</evidence>
<proteinExistence type="predicted"/>
<dbReference type="InterPro" id="IPR013785">
    <property type="entry name" value="Aldolase_TIM"/>
</dbReference>
<dbReference type="InterPro" id="IPR050377">
    <property type="entry name" value="Radical_SAM_PqqE_MftC-like"/>
</dbReference>
<dbReference type="EMBL" id="JYIJ01000019">
    <property type="protein sequence ID" value="KWW97745.1"/>
    <property type="molecule type" value="Genomic_DNA"/>
</dbReference>
<protein>
    <submittedName>
        <fullName evidence="6">Radical SAM protein</fullName>
    </submittedName>
</protein>
<name>A0A132MJ04_9ACTN</name>
<dbReference type="SFLD" id="SFLDG01067">
    <property type="entry name" value="SPASM/twitch_domain_containing"/>
    <property type="match status" value="1"/>
</dbReference>
<dbReference type="PANTHER" id="PTHR11228">
    <property type="entry name" value="RADICAL SAM DOMAIN PROTEIN"/>
    <property type="match status" value="1"/>
</dbReference>
<evidence type="ECO:0000256" key="1">
    <source>
        <dbReference type="ARBA" id="ARBA00022691"/>
    </source>
</evidence>
<dbReference type="SUPFAM" id="SSF102114">
    <property type="entry name" value="Radical SAM enzymes"/>
    <property type="match status" value="1"/>
</dbReference>
<dbReference type="Gene3D" id="3.20.20.70">
    <property type="entry name" value="Aldolase class I"/>
    <property type="match status" value="1"/>
</dbReference>